<proteinExistence type="predicted"/>
<dbReference type="Proteomes" id="UP000193560">
    <property type="component" value="Unassembled WGS sequence"/>
</dbReference>
<evidence type="ECO:0000256" key="1">
    <source>
        <dbReference type="SAM" id="MobiDB-lite"/>
    </source>
</evidence>
<evidence type="ECO:0000313" key="3">
    <source>
        <dbReference type="Proteomes" id="UP000193560"/>
    </source>
</evidence>
<protein>
    <submittedName>
        <fullName evidence="2">Uncharacterized protein</fullName>
    </submittedName>
</protein>
<dbReference type="AlphaFoldDB" id="A0A1X2IYD0"/>
<reference evidence="2 3" key="1">
    <citation type="submission" date="2016-07" db="EMBL/GenBank/DDBJ databases">
        <title>Pervasive Adenine N6-methylation of Active Genes in Fungi.</title>
        <authorList>
            <consortium name="DOE Joint Genome Institute"/>
            <person name="Mondo S.J."/>
            <person name="Dannebaum R.O."/>
            <person name="Kuo R.C."/>
            <person name="Labutti K."/>
            <person name="Haridas S."/>
            <person name="Kuo A."/>
            <person name="Salamov A."/>
            <person name="Ahrendt S.R."/>
            <person name="Lipzen A."/>
            <person name="Sullivan W."/>
            <person name="Andreopoulos W.B."/>
            <person name="Clum A."/>
            <person name="Lindquist E."/>
            <person name="Daum C."/>
            <person name="Ramamoorthy G.K."/>
            <person name="Gryganskyi A."/>
            <person name="Culley D."/>
            <person name="Magnuson J.K."/>
            <person name="James T.Y."/>
            <person name="O'Malley M.A."/>
            <person name="Stajich J.E."/>
            <person name="Spatafora J.W."/>
            <person name="Visel A."/>
            <person name="Grigoriev I.V."/>
        </authorList>
    </citation>
    <scope>NUCLEOTIDE SEQUENCE [LARGE SCALE GENOMIC DNA]</scope>
    <source>
        <strain evidence="2 3">NRRL 1336</strain>
    </source>
</reference>
<evidence type="ECO:0000313" key="2">
    <source>
        <dbReference type="EMBL" id="ORZ24317.1"/>
    </source>
</evidence>
<gene>
    <name evidence="2" type="ORF">BCR42DRAFT_88878</name>
</gene>
<name>A0A1X2IYD0_9FUNG</name>
<feature type="region of interest" description="Disordered" evidence="1">
    <location>
        <begin position="167"/>
        <end position="201"/>
    </location>
</feature>
<dbReference type="EMBL" id="MCGE01000002">
    <property type="protein sequence ID" value="ORZ24317.1"/>
    <property type="molecule type" value="Genomic_DNA"/>
</dbReference>
<accession>A0A1X2IYD0</accession>
<feature type="region of interest" description="Disordered" evidence="1">
    <location>
        <begin position="68"/>
        <end position="88"/>
    </location>
</feature>
<keyword evidence="3" id="KW-1185">Reference proteome</keyword>
<sequence length="364" mass="41356">MVHSNKTTNWFFGWTSPWHRTDPDTTQCSTEDEKEQHLRHQVTYRNEYDPMRYNNSKDDLIRSTPMNIEMDPQTNSPSRSPSNSSIITHSRRITKGSVLDLFHRRKSNPASVMSLQQTSSIRPLSTTGCQESYPEIMSSSPSYYTSSSTSTLMTDSVPTLPIANTAVHRHSRSNPSPLPSSTEPVDTTSPPYSASQSSLQQHRRFPFIHQHHPTETINNNHHLGNMPQSIIPLSCPMTSSEEHYQHRSSLISTPHSVSMPTQAPPSKRPQFYEALLKRGSPFSEHTVDMEDNLPPSPTNVIKNRITLNHDLMKLALEGYEIYVYTYIHVYALSFYADPSLFPFSLFNSPLVPDQEGERQILQIG</sequence>
<feature type="compositionally biased region" description="Low complexity" evidence="1">
    <location>
        <begin position="74"/>
        <end position="88"/>
    </location>
</feature>
<feature type="region of interest" description="Disordered" evidence="1">
    <location>
        <begin position="110"/>
        <end position="129"/>
    </location>
</feature>
<feature type="compositionally biased region" description="Polar residues" evidence="1">
    <location>
        <begin position="173"/>
        <end position="200"/>
    </location>
</feature>
<comment type="caution">
    <text evidence="2">The sequence shown here is derived from an EMBL/GenBank/DDBJ whole genome shotgun (WGS) entry which is preliminary data.</text>
</comment>
<organism evidence="2 3">
    <name type="scientific">Absidia repens</name>
    <dbReference type="NCBI Taxonomy" id="90262"/>
    <lineage>
        <taxon>Eukaryota</taxon>
        <taxon>Fungi</taxon>
        <taxon>Fungi incertae sedis</taxon>
        <taxon>Mucoromycota</taxon>
        <taxon>Mucoromycotina</taxon>
        <taxon>Mucoromycetes</taxon>
        <taxon>Mucorales</taxon>
        <taxon>Cunninghamellaceae</taxon>
        <taxon>Absidia</taxon>
    </lineage>
</organism>